<keyword evidence="1" id="KW-1133">Transmembrane helix</keyword>
<dbReference type="RefSeq" id="WP_035131648.1">
    <property type="nucleotide sequence ID" value="NZ_JRLV01000004.1"/>
</dbReference>
<gene>
    <name evidence="2" type="ORF">Q763_04595</name>
</gene>
<dbReference type="AlphaFoldDB" id="A0A0A2LTK4"/>
<evidence type="ECO:0000256" key="1">
    <source>
        <dbReference type="SAM" id="Phobius"/>
    </source>
</evidence>
<dbReference type="EMBL" id="JRLV01000004">
    <property type="protein sequence ID" value="KGO83294.1"/>
    <property type="molecule type" value="Genomic_DNA"/>
</dbReference>
<keyword evidence="1" id="KW-0812">Transmembrane</keyword>
<feature type="transmembrane region" description="Helical" evidence="1">
    <location>
        <begin position="163"/>
        <end position="181"/>
    </location>
</feature>
<dbReference type="eggNOG" id="ENOG502ZFYJ">
    <property type="taxonomic scope" value="Bacteria"/>
</dbReference>
<keyword evidence="1" id="KW-0472">Membrane</keyword>
<dbReference type="Proteomes" id="UP000030129">
    <property type="component" value="Unassembled WGS sequence"/>
</dbReference>
<organism evidence="2 3">
    <name type="scientific">Flavobacterium beibuense F44-8</name>
    <dbReference type="NCBI Taxonomy" id="1406840"/>
    <lineage>
        <taxon>Bacteria</taxon>
        <taxon>Pseudomonadati</taxon>
        <taxon>Bacteroidota</taxon>
        <taxon>Flavobacteriia</taxon>
        <taxon>Flavobacteriales</taxon>
        <taxon>Flavobacteriaceae</taxon>
        <taxon>Flavobacterium</taxon>
    </lineage>
</organism>
<comment type="caution">
    <text evidence="2">The sequence shown here is derived from an EMBL/GenBank/DDBJ whole genome shotgun (WGS) entry which is preliminary data.</text>
</comment>
<name>A0A0A2LTK4_9FLAO</name>
<feature type="transmembrane region" description="Helical" evidence="1">
    <location>
        <begin position="97"/>
        <end position="114"/>
    </location>
</feature>
<keyword evidence="3" id="KW-1185">Reference proteome</keyword>
<reference evidence="2 3" key="1">
    <citation type="submission" date="2013-09" db="EMBL/GenBank/DDBJ databases">
        <authorList>
            <person name="Zeng Z."/>
            <person name="Chen C."/>
        </authorList>
    </citation>
    <scope>NUCLEOTIDE SEQUENCE [LARGE SCALE GENOMIC DNA]</scope>
    <source>
        <strain evidence="2 3">F44-8</strain>
    </source>
</reference>
<dbReference type="STRING" id="1406840.Q763_04595"/>
<sequence length="235" mass="28216">MKDDKIKRISDEEVEQLYAFTRKHFVEYYDLQTELVDHLANAIEEKWQQQPDLSFDDALKQEFKKFGVFGFMDVVEKRQLALTKKYRKLLWTYFREYFKLPKILLTIALTVLVAKSIQHIHAVIAPVLLFSILIFSLFRFFVLNHRYRRKVKQTGYRWMLEEIIFRCGSIPVFIFIPYQVIECVYDKEYSAVGQWILAAGVVLFAIYQYIILYVIINRAEVHLKQTYPEYKVLKQ</sequence>
<protein>
    <submittedName>
        <fullName evidence="2">Uncharacterized protein</fullName>
    </submittedName>
</protein>
<feature type="transmembrane region" description="Helical" evidence="1">
    <location>
        <begin position="193"/>
        <end position="216"/>
    </location>
</feature>
<evidence type="ECO:0000313" key="3">
    <source>
        <dbReference type="Proteomes" id="UP000030129"/>
    </source>
</evidence>
<proteinExistence type="predicted"/>
<evidence type="ECO:0000313" key="2">
    <source>
        <dbReference type="EMBL" id="KGO83294.1"/>
    </source>
</evidence>
<feature type="transmembrane region" description="Helical" evidence="1">
    <location>
        <begin position="120"/>
        <end position="142"/>
    </location>
</feature>
<accession>A0A0A2LTK4</accession>